<evidence type="ECO:0000313" key="4">
    <source>
        <dbReference type="EMBL" id="RHZ78064.1"/>
    </source>
</evidence>
<dbReference type="InterPro" id="IPR019734">
    <property type="entry name" value="TPR_rpt"/>
</dbReference>
<name>A0A397IY86_9GLOM</name>
<dbReference type="PROSITE" id="PS50005">
    <property type="entry name" value="TPR"/>
    <property type="match status" value="2"/>
</dbReference>
<dbReference type="PANTHER" id="PTHR44943">
    <property type="entry name" value="CELLULOSE SYNTHASE OPERON PROTEIN C"/>
    <property type="match status" value="1"/>
</dbReference>
<accession>A0A397IY86</accession>
<evidence type="ECO:0000256" key="3">
    <source>
        <dbReference type="PROSITE-ProRule" id="PRU00339"/>
    </source>
</evidence>
<keyword evidence="1" id="KW-0677">Repeat</keyword>
<proteinExistence type="predicted"/>
<dbReference type="Proteomes" id="UP000266861">
    <property type="component" value="Unassembled WGS sequence"/>
</dbReference>
<keyword evidence="5" id="KW-1185">Reference proteome</keyword>
<keyword evidence="2 3" id="KW-0802">TPR repeat</keyword>
<dbReference type="AlphaFoldDB" id="A0A397IY86"/>
<dbReference type="Gene3D" id="1.25.40.10">
    <property type="entry name" value="Tetratricopeptide repeat domain"/>
    <property type="match status" value="1"/>
</dbReference>
<dbReference type="PANTHER" id="PTHR44943:SF8">
    <property type="entry name" value="TPR REPEAT-CONTAINING PROTEIN MJ0263"/>
    <property type="match status" value="1"/>
</dbReference>
<dbReference type="OrthoDB" id="10250354at2759"/>
<feature type="repeat" description="TPR" evidence="3">
    <location>
        <begin position="11"/>
        <end position="44"/>
    </location>
</feature>
<dbReference type="SUPFAM" id="SSF48452">
    <property type="entry name" value="TPR-like"/>
    <property type="match status" value="1"/>
</dbReference>
<dbReference type="STRING" id="1348612.A0A397IY86"/>
<evidence type="ECO:0000256" key="1">
    <source>
        <dbReference type="ARBA" id="ARBA00022737"/>
    </source>
</evidence>
<dbReference type="Pfam" id="PF07719">
    <property type="entry name" value="TPR_2"/>
    <property type="match status" value="1"/>
</dbReference>
<dbReference type="SMART" id="SM00028">
    <property type="entry name" value="TPR"/>
    <property type="match status" value="2"/>
</dbReference>
<dbReference type="InterPro" id="IPR051685">
    <property type="entry name" value="Ycf3/AcsC/BcsC/TPR_MFPF"/>
</dbReference>
<organism evidence="4 5">
    <name type="scientific">Diversispora epigaea</name>
    <dbReference type="NCBI Taxonomy" id="1348612"/>
    <lineage>
        <taxon>Eukaryota</taxon>
        <taxon>Fungi</taxon>
        <taxon>Fungi incertae sedis</taxon>
        <taxon>Mucoromycota</taxon>
        <taxon>Glomeromycotina</taxon>
        <taxon>Glomeromycetes</taxon>
        <taxon>Diversisporales</taxon>
        <taxon>Diversisporaceae</taxon>
        <taxon>Diversispora</taxon>
    </lineage>
</organism>
<dbReference type="EMBL" id="PQFF01000158">
    <property type="protein sequence ID" value="RHZ78064.1"/>
    <property type="molecule type" value="Genomic_DNA"/>
</dbReference>
<feature type="repeat" description="TPR" evidence="3">
    <location>
        <begin position="45"/>
        <end position="78"/>
    </location>
</feature>
<evidence type="ECO:0000313" key="5">
    <source>
        <dbReference type="Proteomes" id="UP000266861"/>
    </source>
</evidence>
<reference evidence="4 5" key="1">
    <citation type="submission" date="2018-08" db="EMBL/GenBank/DDBJ databases">
        <title>Genome and evolution of the arbuscular mycorrhizal fungus Diversispora epigaea (formerly Glomus versiforme) and its bacterial endosymbionts.</title>
        <authorList>
            <person name="Sun X."/>
            <person name="Fei Z."/>
            <person name="Harrison M."/>
        </authorList>
    </citation>
    <scope>NUCLEOTIDE SEQUENCE [LARGE SCALE GENOMIC DNA]</scope>
    <source>
        <strain evidence="4 5">IT104</strain>
    </source>
</reference>
<protein>
    <submittedName>
        <fullName evidence="4">Uncharacterized protein</fullName>
    </submittedName>
</protein>
<dbReference type="Pfam" id="PF13181">
    <property type="entry name" value="TPR_8"/>
    <property type="match status" value="1"/>
</dbReference>
<sequence>MSQLKQINALALRLRLQGETYIRFGKYNEALIDFNKLLGLEPNNYLALRLRGETYLNLKKFNEALTDFNQLLEIQPNNRVLHNEIIEKYNQILEIEPNNALALRLQGETYQNFKKI</sequence>
<gene>
    <name evidence="4" type="ORF">Glove_168g209</name>
</gene>
<evidence type="ECO:0000256" key="2">
    <source>
        <dbReference type="ARBA" id="ARBA00022803"/>
    </source>
</evidence>
<dbReference type="InterPro" id="IPR013105">
    <property type="entry name" value="TPR_2"/>
</dbReference>
<dbReference type="InterPro" id="IPR011990">
    <property type="entry name" value="TPR-like_helical_dom_sf"/>
</dbReference>
<comment type="caution">
    <text evidence="4">The sequence shown here is derived from an EMBL/GenBank/DDBJ whole genome shotgun (WGS) entry which is preliminary data.</text>
</comment>